<sequence length="1104" mass="117250">MSTTAEVYLAVLKASYDYEPQSDDEVKVTESQILFLLERTDDDWWKVKVKGASPDEEGPAGLVPAAYVEPAQLTSTVKAQYAYEAQASGELSIAEDEVLRAFGTEEDGWLLVQATDGERAGYVPANYVEEDGAAQEASAPAAVSFTGIVVPDSPPKPARPVSTYVDPADLVASSKAKSVGMPDPIQTWSLTLVDPKGKKKKGTLGIGNGALFFASESDKTPVQKWTTGAVSSWRLDENKPKHLFLTVDSSEMHFNCGSRDTAEDVLYKLKKSRRAAGLEDEELQVQAQAQVGNPPRKGVHFSEAPAIIPSPDEPEPDDDEPAEESPTRTNGHAAATVEDEEDAAVALYDFQAQGDDELSVTEGDKLWVVERDGDEWWKVRNAHGEEGVVPASYIEPTGPQRTPKQDDSAQRRAAEERAAAAEKAVRAAAEEREHKERERKEREQREDREREQRGPPPADQTRVWHDRTGQFRVEAAFLGYRNGMIRLHKVNGVVIEVPSEKMSIEDMAYIDKITHPTAGAQQRRASDDDGEPLSLRRQSLLGGPSGASSSTASPSPSRSASGQQQPKKKAPTIDWFEFFLNAGCDIDDCTRYASSFERDKIDEALLSDITESTMRSLGLREGDIIRVRKAISERAPQAPAKDRATADTAQIQADEALAKQLQAQEQKRAPNLFTSPDGTLKNARRGRPQKSGTLPGSVDLNTVSTPPAGPARTGTPQQSSPIAASPVNPPSRTGSALATTAPASRFDDDAWTNRPASTKPLTPAPAAPARAPSAPPAPPVAVAPVAPAPPAPTPPATAPPRASSAAPAQQQRGLSQTTESDIFDQLARLSELRVRAPVAPTPPIATPPAAIAPAPAPAIVSPPPASYAAGLGAGPGTLSQHLQAQATGVLPPLSNGPRGPLAPVPANQALLQPLVPTQTGFRGFVPTSGAVSGLQPQPTGFQPSLAPQPTGFQPSLAPQPTAFQPQRTFSPAFQSSPSPSNFQPQPTGFQPSFAPQPTGFQPQHIGFQGGLVPQPTGFGSGFGAPSPPSSVPPGPPQLPQNQGRDTTPANVFAQMKAGTFGDDSVSAPQSADKYNALRTNREHLFQPTGWGFAGVPGGFNGYQG</sequence>
<comment type="caution">
    <text evidence="1">The sequence shown here is derived from an EMBL/GenBank/DDBJ whole genome shotgun (WGS) entry which is preliminary data.</text>
</comment>
<evidence type="ECO:0000313" key="2">
    <source>
        <dbReference type="Proteomes" id="UP000814128"/>
    </source>
</evidence>
<protein>
    <submittedName>
        <fullName evidence="1">Uncharacterized protein</fullName>
    </submittedName>
</protein>
<proteinExistence type="predicted"/>
<dbReference type="EMBL" id="MU273548">
    <property type="protein sequence ID" value="KAI0032388.1"/>
    <property type="molecule type" value="Genomic_DNA"/>
</dbReference>
<gene>
    <name evidence="1" type="ORF">K488DRAFT_50036</name>
</gene>
<accession>A0ACB8QLB6</accession>
<name>A0ACB8QLB6_9AGAM</name>
<evidence type="ECO:0000313" key="1">
    <source>
        <dbReference type="EMBL" id="KAI0032388.1"/>
    </source>
</evidence>
<keyword evidence="2" id="KW-1185">Reference proteome</keyword>
<reference evidence="1" key="1">
    <citation type="submission" date="2021-02" db="EMBL/GenBank/DDBJ databases">
        <authorList>
            <consortium name="DOE Joint Genome Institute"/>
            <person name="Ahrendt S."/>
            <person name="Looney B.P."/>
            <person name="Miyauchi S."/>
            <person name="Morin E."/>
            <person name="Drula E."/>
            <person name="Courty P.E."/>
            <person name="Chicoki N."/>
            <person name="Fauchery L."/>
            <person name="Kohler A."/>
            <person name="Kuo A."/>
            <person name="Labutti K."/>
            <person name="Pangilinan J."/>
            <person name="Lipzen A."/>
            <person name="Riley R."/>
            <person name="Andreopoulos W."/>
            <person name="He G."/>
            <person name="Johnson J."/>
            <person name="Barry K.W."/>
            <person name="Grigoriev I.V."/>
            <person name="Nagy L."/>
            <person name="Hibbett D."/>
            <person name="Henrissat B."/>
            <person name="Matheny P.B."/>
            <person name="Labbe J."/>
            <person name="Martin F."/>
        </authorList>
    </citation>
    <scope>NUCLEOTIDE SEQUENCE</scope>
    <source>
        <strain evidence="1">EC-137</strain>
    </source>
</reference>
<organism evidence="1 2">
    <name type="scientific">Vararia minispora EC-137</name>
    <dbReference type="NCBI Taxonomy" id="1314806"/>
    <lineage>
        <taxon>Eukaryota</taxon>
        <taxon>Fungi</taxon>
        <taxon>Dikarya</taxon>
        <taxon>Basidiomycota</taxon>
        <taxon>Agaricomycotina</taxon>
        <taxon>Agaricomycetes</taxon>
        <taxon>Russulales</taxon>
        <taxon>Lachnocladiaceae</taxon>
        <taxon>Vararia</taxon>
    </lineage>
</organism>
<dbReference type="Proteomes" id="UP000814128">
    <property type="component" value="Unassembled WGS sequence"/>
</dbReference>
<reference evidence="1" key="2">
    <citation type="journal article" date="2022" name="New Phytol.">
        <title>Evolutionary transition to the ectomycorrhizal habit in the genomes of a hyperdiverse lineage of mushroom-forming fungi.</title>
        <authorList>
            <person name="Looney B."/>
            <person name="Miyauchi S."/>
            <person name="Morin E."/>
            <person name="Drula E."/>
            <person name="Courty P.E."/>
            <person name="Kohler A."/>
            <person name="Kuo A."/>
            <person name="LaButti K."/>
            <person name="Pangilinan J."/>
            <person name="Lipzen A."/>
            <person name="Riley R."/>
            <person name="Andreopoulos W."/>
            <person name="He G."/>
            <person name="Johnson J."/>
            <person name="Nolan M."/>
            <person name="Tritt A."/>
            <person name="Barry K.W."/>
            <person name="Grigoriev I.V."/>
            <person name="Nagy L.G."/>
            <person name="Hibbett D."/>
            <person name="Henrissat B."/>
            <person name="Matheny P.B."/>
            <person name="Labbe J."/>
            <person name="Martin F.M."/>
        </authorList>
    </citation>
    <scope>NUCLEOTIDE SEQUENCE</scope>
    <source>
        <strain evidence="1">EC-137</strain>
    </source>
</reference>